<gene>
    <name evidence="2" type="ORF">D6D28_00525</name>
</gene>
<evidence type="ECO:0000256" key="1">
    <source>
        <dbReference type="SAM" id="MobiDB-lite"/>
    </source>
</evidence>
<comment type="caution">
    <text evidence="2">The sequence shown here is derived from an EMBL/GenBank/DDBJ whole genome shotgun (WGS) entry which is preliminary data.</text>
</comment>
<dbReference type="EMBL" id="QZAF01000008">
    <property type="protein sequence ID" value="THV77227.1"/>
    <property type="molecule type" value="Genomic_DNA"/>
</dbReference>
<name>A0A4S8T0N6_AURPU</name>
<sequence>MPGSIRDCFNCFSNSRLPLSLPYNQNITSIIMNSLRTTFVRNAPRAFVRSPAMSVSGRRFASSDYGSGKGDPKGENPQEQGANPSADKEHPGPPPPKAGQGSGGATKGTSTGNNTDAAKQQKKSFSTMARRMATSDYGSGKGDPKGEDPQAQGANPSADKEHPGPPPPKVGQGSGGATKGTSTGNNTDAAKQQKKSFSTMARRMSEEHPKSTKGLKPALNKSDAPAPAEKDLPEDVKKHNKEMDERADQANEKLGEDKSKKGDKVGKEFWCVSHLLFQYLLDKLLTLFDRSGHGGADRQP</sequence>
<feature type="compositionally biased region" description="Basic and acidic residues" evidence="1">
    <location>
        <begin position="228"/>
        <end position="263"/>
    </location>
</feature>
<proteinExistence type="predicted"/>
<evidence type="ECO:0000313" key="2">
    <source>
        <dbReference type="EMBL" id="THV77227.1"/>
    </source>
</evidence>
<dbReference type="AlphaFoldDB" id="A0A4S8T0N6"/>
<protein>
    <submittedName>
        <fullName evidence="2">Uncharacterized protein</fullName>
    </submittedName>
</protein>
<dbReference type="Proteomes" id="UP000304951">
    <property type="component" value="Unassembled WGS sequence"/>
</dbReference>
<feature type="region of interest" description="Disordered" evidence="1">
    <location>
        <begin position="52"/>
        <end position="263"/>
    </location>
</feature>
<reference evidence="2 3" key="1">
    <citation type="submission" date="2018-10" db="EMBL/GenBank/DDBJ databases">
        <title>Fifty Aureobasidium pullulans genomes reveal a recombining polyextremotolerant generalist.</title>
        <authorList>
            <person name="Gostincar C."/>
            <person name="Turk M."/>
            <person name="Zajc J."/>
            <person name="Gunde-Cimerman N."/>
        </authorList>
    </citation>
    <scope>NUCLEOTIDE SEQUENCE [LARGE SCALE GENOMIC DNA]</scope>
    <source>
        <strain evidence="2 3">EXF-11900</strain>
    </source>
</reference>
<accession>A0A4S8T0N6</accession>
<evidence type="ECO:0000313" key="3">
    <source>
        <dbReference type="Proteomes" id="UP000304951"/>
    </source>
</evidence>
<organism evidence="2 3">
    <name type="scientific">Aureobasidium pullulans</name>
    <name type="common">Black yeast</name>
    <name type="synonym">Pullularia pullulans</name>
    <dbReference type="NCBI Taxonomy" id="5580"/>
    <lineage>
        <taxon>Eukaryota</taxon>
        <taxon>Fungi</taxon>
        <taxon>Dikarya</taxon>
        <taxon>Ascomycota</taxon>
        <taxon>Pezizomycotina</taxon>
        <taxon>Dothideomycetes</taxon>
        <taxon>Dothideomycetidae</taxon>
        <taxon>Dothideales</taxon>
        <taxon>Saccotheciaceae</taxon>
        <taxon>Aureobasidium</taxon>
    </lineage>
</organism>